<comment type="caution">
    <text evidence="2">The sequence shown here is derived from an EMBL/GenBank/DDBJ whole genome shotgun (WGS) entry which is preliminary data.</text>
</comment>
<sequence>MRVCKAAGETGFRCPSDFKDAAKGTPQRPCPVANFNVCFCAKTVISARPETPLEAQGALEKVDNMVNSGKWEGSSGDGNKETSELYPAPRRPRRGHHRLETPADQTPRGETGEVSLETPSHRPQPLPPAGLAGHHAYKRVSECELISWKRPREPERIPSGPTFLPSANPTARWPRLPVLCAVLTRSPDPNLLNRDRPATAVLGPSVPPGHEDIVQSRATWKNVTRRM</sequence>
<evidence type="ECO:0000313" key="2">
    <source>
        <dbReference type="EMBL" id="KAF6450585.1"/>
    </source>
</evidence>
<evidence type="ECO:0000313" key="3">
    <source>
        <dbReference type="Proteomes" id="UP000550707"/>
    </source>
</evidence>
<organism evidence="2 3">
    <name type="scientific">Molossus molossus</name>
    <name type="common">Pallas' mastiff bat</name>
    <name type="synonym">Vespertilio molossus</name>
    <dbReference type="NCBI Taxonomy" id="27622"/>
    <lineage>
        <taxon>Eukaryota</taxon>
        <taxon>Metazoa</taxon>
        <taxon>Chordata</taxon>
        <taxon>Craniata</taxon>
        <taxon>Vertebrata</taxon>
        <taxon>Euteleostomi</taxon>
        <taxon>Mammalia</taxon>
        <taxon>Eutheria</taxon>
        <taxon>Laurasiatheria</taxon>
        <taxon>Chiroptera</taxon>
        <taxon>Yangochiroptera</taxon>
        <taxon>Molossidae</taxon>
        <taxon>Molossus</taxon>
    </lineage>
</organism>
<evidence type="ECO:0000256" key="1">
    <source>
        <dbReference type="SAM" id="MobiDB-lite"/>
    </source>
</evidence>
<gene>
    <name evidence="2" type="ORF">HJG59_008442</name>
</gene>
<proteinExistence type="predicted"/>
<dbReference type="EMBL" id="JACASF010000011">
    <property type="protein sequence ID" value="KAF6450585.1"/>
    <property type="molecule type" value="Genomic_DNA"/>
</dbReference>
<dbReference type="AlphaFoldDB" id="A0A7J8FSU4"/>
<feature type="region of interest" description="Disordered" evidence="1">
    <location>
        <begin position="67"/>
        <end position="133"/>
    </location>
</feature>
<dbReference type="InParanoid" id="A0A7J8FSU4"/>
<reference evidence="2 3" key="1">
    <citation type="journal article" date="2020" name="Nature">
        <title>Six reference-quality genomes reveal evolution of bat adaptations.</title>
        <authorList>
            <person name="Jebb D."/>
            <person name="Huang Z."/>
            <person name="Pippel M."/>
            <person name="Hughes G.M."/>
            <person name="Lavrichenko K."/>
            <person name="Devanna P."/>
            <person name="Winkler S."/>
            <person name="Jermiin L.S."/>
            <person name="Skirmuntt E.C."/>
            <person name="Katzourakis A."/>
            <person name="Burkitt-Gray L."/>
            <person name="Ray D.A."/>
            <person name="Sullivan K.A.M."/>
            <person name="Roscito J.G."/>
            <person name="Kirilenko B.M."/>
            <person name="Davalos L.M."/>
            <person name="Corthals A.P."/>
            <person name="Power M.L."/>
            <person name="Jones G."/>
            <person name="Ransome R.D."/>
            <person name="Dechmann D.K.N."/>
            <person name="Locatelli A.G."/>
            <person name="Puechmaille S.J."/>
            <person name="Fedrigo O."/>
            <person name="Jarvis E.D."/>
            <person name="Hiller M."/>
            <person name="Vernes S.C."/>
            <person name="Myers E.W."/>
            <person name="Teeling E.C."/>
        </authorList>
    </citation>
    <scope>NUCLEOTIDE SEQUENCE [LARGE SCALE GENOMIC DNA]</scope>
    <source>
        <strain evidence="2">MMolMol1</strain>
        <tissue evidence="2">Muscle</tissue>
    </source>
</reference>
<name>A0A7J8FSU4_MOLMO</name>
<keyword evidence="3" id="KW-1185">Reference proteome</keyword>
<accession>A0A7J8FSU4</accession>
<dbReference type="Proteomes" id="UP000550707">
    <property type="component" value="Unassembled WGS sequence"/>
</dbReference>
<protein>
    <submittedName>
        <fullName evidence="2">Uncharacterized protein</fullName>
    </submittedName>
</protein>